<dbReference type="InterPro" id="IPR009901">
    <property type="entry name" value="Phage_VT1-Sakai_H0025"/>
</dbReference>
<dbReference type="Gene3D" id="1.10.10.10">
    <property type="entry name" value="Winged helix-like DNA-binding domain superfamily/Winged helix DNA-binding domain"/>
    <property type="match status" value="1"/>
</dbReference>
<dbReference type="RefSeq" id="WP_386025971.1">
    <property type="nucleotide sequence ID" value="NZ_JBHUHX010000018.1"/>
</dbReference>
<gene>
    <name evidence="1" type="ORF">ACFSJC_09305</name>
</gene>
<evidence type="ECO:0000313" key="2">
    <source>
        <dbReference type="Proteomes" id="UP001597337"/>
    </source>
</evidence>
<keyword evidence="2" id="KW-1185">Reference proteome</keyword>
<dbReference type="SUPFAM" id="SSF46955">
    <property type="entry name" value="Putative DNA-binding domain"/>
    <property type="match status" value="1"/>
</dbReference>
<protein>
    <submittedName>
        <fullName evidence="1">DUF1441 family protein</fullName>
    </submittedName>
</protein>
<proteinExistence type="predicted"/>
<dbReference type="EMBL" id="JBHUHX010000018">
    <property type="protein sequence ID" value="MFD2112034.1"/>
    <property type="molecule type" value="Genomic_DNA"/>
</dbReference>
<name>A0ABW4Y8M3_9GAMM</name>
<organism evidence="1 2">
    <name type="scientific">Thiorhodococcus fuscus</name>
    <dbReference type="NCBI Taxonomy" id="527200"/>
    <lineage>
        <taxon>Bacteria</taxon>
        <taxon>Pseudomonadati</taxon>
        <taxon>Pseudomonadota</taxon>
        <taxon>Gammaproteobacteria</taxon>
        <taxon>Chromatiales</taxon>
        <taxon>Chromatiaceae</taxon>
        <taxon>Thiorhodococcus</taxon>
    </lineage>
</organism>
<sequence>MTVKPASIPLQQRLLCNKAELAEAFGKSVVSVDHWLRRGCPYVQRGERGRAWVFNIIDVAEWRFGAKGPEQQDQDPDSLAPKDRLYWYQGNREKRKDALDAGELYERGPTLQAISTTLAVLVEQIRAIPDLLERRAGATPEQAERAADEIDTQLEVAKQTLLAKLAKLAGGRDTEEVA</sequence>
<accession>A0ABW4Y8M3</accession>
<comment type="caution">
    <text evidence="1">The sequence shown here is derived from an EMBL/GenBank/DDBJ whole genome shotgun (WGS) entry which is preliminary data.</text>
</comment>
<dbReference type="Proteomes" id="UP001597337">
    <property type="component" value="Unassembled WGS sequence"/>
</dbReference>
<evidence type="ECO:0000313" key="1">
    <source>
        <dbReference type="EMBL" id="MFD2112034.1"/>
    </source>
</evidence>
<dbReference type="InterPro" id="IPR036388">
    <property type="entry name" value="WH-like_DNA-bd_sf"/>
</dbReference>
<dbReference type="InterPro" id="IPR009061">
    <property type="entry name" value="DNA-bd_dom_put_sf"/>
</dbReference>
<reference evidence="2" key="1">
    <citation type="journal article" date="2019" name="Int. J. Syst. Evol. Microbiol.">
        <title>The Global Catalogue of Microorganisms (GCM) 10K type strain sequencing project: providing services to taxonomists for standard genome sequencing and annotation.</title>
        <authorList>
            <consortium name="The Broad Institute Genomics Platform"/>
            <consortium name="The Broad Institute Genome Sequencing Center for Infectious Disease"/>
            <person name="Wu L."/>
            <person name="Ma J."/>
        </authorList>
    </citation>
    <scope>NUCLEOTIDE SEQUENCE [LARGE SCALE GENOMIC DNA]</scope>
    <source>
        <strain evidence="2">KACC 12597</strain>
    </source>
</reference>
<dbReference type="Pfam" id="PF07278">
    <property type="entry name" value="DUF1441"/>
    <property type="match status" value="1"/>
</dbReference>